<dbReference type="Proteomes" id="UP000474630">
    <property type="component" value="Chromosome"/>
</dbReference>
<organism evidence="2 3">
    <name type="scientific">Draconibacterium halophilum</name>
    <dbReference type="NCBI Taxonomy" id="2706887"/>
    <lineage>
        <taxon>Bacteria</taxon>
        <taxon>Pseudomonadati</taxon>
        <taxon>Bacteroidota</taxon>
        <taxon>Bacteroidia</taxon>
        <taxon>Marinilabiliales</taxon>
        <taxon>Prolixibacteraceae</taxon>
        <taxon>Draconibacterium</taxon>
    </lineage>
</organism>
<keyword evidence="3" id="KW-1185">Reference proteome</keyword>
<proteinExistence type="predicted"/>
<evidence type="ECO:0000313" key="3">
    <source>
        <dbReference type="Proteomes" id="UP000474630"/>
    </source>
</evidence>
<feature type="signal peptide" evidence="1">
    <location>
        <begin position="1"/>
        <end position="29"/>
    </location>
</feature>
<protein>
    <recommendedName>
        <fullName evidence="4">Outer membrane protein beta-barrel domain-containing protein</fullName>
    </recommendedName>
</protein>
<dbReference type="RefSeq" id="WP_163348427.1">
    <property type="nucleotide sequence ID" value="NZ_CP048409.1"/>
</dbReference>
<keyword evidence="1" id="KW-0732">Signal</keyword>
<dbReference type="AlphaFoldDB" id="A0A6C0RHH5"/>
<gene>
    <name evidence="2" type="ORF">G0Q07_17865</name>
</gene>
<sequence>MIQIKSLKRLLLSASLLVLLTFSANHSLAFHRHHISNDSTNFAEKTTIKKISFLVGANFTKYLPTEDRKSLGDVTAPFNLGSEILLSYPITQDWNTYIGINYQYGKVTSTHPYYGRRTWFHELSFPILTDLPSFKLFKSRFLLRTGLYIGTNVKIKRESRGNKLTADNEWRDVPLNYKDDRFICDYYFGLQNQNLNALSPFYFTFFIKHQLNTNFLNKDDITKFKFGVQVKIKL</sequence>
<dbReference type="EMBL" id="CP048409">
    <property type="protein sequence ID" value="QIA09456.1"/>
    <property type="molecule type" value="Genomic_DNA"/>
</dbReference>
<evidence type="ECO:0008006" key="4">
    <source>
        <dbReference type="Google" id="ProtNLM"/>
    </source>
</evidence>
<dbReference type="KEGG" id="drc:G0Q07_17865"/>
<accession>A0A6C0RHH5</accession>
<name>A0A6C0RHH5_9BACT</name>
<feature type="chain" id="PRO_5025641579" description="Outer membrane protein beta-barrel domain-containing protein" evidence="1">
    <location>
        <begin position="30"/>
        <end position="234"/>
    </location>
</feature>
<evidence type="ECO:0000313" key="2">
    <source>
        <dbReference type="EMBL" id="QIA09456.1"/>
    </source>
</evidence>
<reference evidence="2 3" key="1">
    <citation type="submission" date="2020-02" db="EMBL/GenBank/DDBJ databases">
        <title>Genome sequencing for Draconibacterium sp. strain M1.</title>
        <authorList>
            <person name="Park S.-J."/>
        </authorList>
    </citation>
    <scope>NUCLEOTIDE SEQUENCE [LARGE SCALE GENOMIC DNA]</scope>
    <source>
        <strain evidence="2 3">M1</strain>
    </source>
</reference>
<evidence type="ECO:0000256" key="1">
    <source>
        <dbReference type="SAM" id="SignalP"/>
    </source>
</evidence>